<name>A0A0F7JV34_9GAMM</name>
<evidence type="ECO:0000256" key="4">
    <source>
        <dbReference type="ARBA" id="ARBA00022932"/>
    </source>
</evidence>
<keyword evidence="5 7" id="KW-0238">DNA-binding</keyword>
<dbReference type="InterPro" id="IPR042087">
    <property type="entry name" value="DNA_pol_B_thumb"/>
</dbReference>
<dbReference type="Proteomes" id="UP000034410">
    <property type="component" value="Chromosome"/>
</dbReference>
<dbReference type="OrthoDB" id="5807460at2"/>
<evidence type="ECO:0000259" key="9">
    <source>
        <dbReference type="Pfam" id="PF03104"/>
    </source>
</evidence>
<feature type="domain" description="DNA polymerase II insertion" evidence="10">
    <location>
        <begin position="60"/>
        <end position="91"/>
    </location>
</feature>
<dbReference type="GO" id="GO:0045004">
    <property type="term" value="P:DNA replication proofreading"/>
    <property type="evidence" value="ECO:0007669"/>
    <property type="project" value="TreeGrafter"/>
</dbReference>
<sequence>MNPAQYKAFLLTRHWRDGANGIELQFWAHSASGPLRLIYPDQKAVCFIARDTALPLDGVRVERKPLQLTDMQGQPVDGLYFQQQRQLQQLRERTAGSSTLLLESDIKVVDRFLMERFVTAPMQVTGNPRQRNGYLELINPRIQPIEYQPELSYLSLDIETDGSANQVLSIAFCGPGVRRILMQGEASDWPSDLPIHWVRDEAQLLREFLQQMQQLDPDLILGWNLINFDLDYLERRCRAHHIPFTLGRGGEQATILQPQQSGQARIASIPGRVALDGIDNLRAAFWSFDSFALDHVAEKLLGRKKLISGSQDKLAEIQRQFREDRPALAAYNLEDCRLVEDIFQQTDLINFVRQRATMTGLSLGRQGGSVAAFDNLYLPLLHREGVVAHDIGAFHHSQTSPGGYVMDSQPGLYQNVLVLDFKSLYPSIIRTFRIDPLGMAFPGDDPIPGFLEARFARERHLLPGIISRLWASRDEAKRRQDKALSQAIKIIMNSFYGVLGSSGCRFYDPRLASSITRRGHEIITRSRDWLEAAGYPVIYGDTDSVFVLLGEGYDEARADATGRQLARELNSWWNDTIAREFRVQSALEIEYETHFIQFIMPTIRGTETGSKKRYAGVIRNVQGEYELVFKGLESVRSDWTPLAQRFQRELYRRIFFQEPYEAYISDLVEQLKRGELDRELVYRKRLRRKLDDYQRNVPPHVQAARKLDKPGRTVSYLITLNGPEPAEHYFSGRSGSPIDYQHYIDRQIEPVADGILHFLDDSFRRITADQLTLF</sequence>
<dbReference type="Pfam" id="PF22587">
    <property type="entry name" value="DNApolII_insertion"/>
    <property type="match status" value="1"/>
</dbReference>
<dbReference type="PATRIC" id="fig|1543721.4.peg.551"/>
<keyword evidence="2 7" id="KW-0808">Transferase</keyword>
<dbReference type="InterPro" id="IPR023211">
    <property type="entry name" value="DNA_pol_palm_dom_sf"/>
</dbReference>
<dbReference type="GO" id="GO:0000166">
    <property type="term" value="F:nucleotide binding"/>
    <property type="evidence" value="ECO:0007669"/>
    <property type="project" value="InterPro"/>
</dbReference>
<proteinExistence type="inferred from homology"/>
<protein>
    <recommendedName>
        <fullName evidence="7">DNA polymerase</fullName>
        <ecNumber evidence="7">2.7.7.7</ecNumber>
    </recommendedName>
</protein>
<dbReference type="Gene3D" id="1.10.132.60">
    <property type="entry name" value="DNA polymerase family B, C-terminal domain"/>
    <property type="match status" value="1"/>
</dbReference>
<evidence type="ECO:0000259" key="10">
    <source>
        <dbReference type="Pfam" id="PF22587"/>
    </source>
</evidence>
<dbReference type="SUPFAM" id="SSF56672">
    <property type="entry name" value="DNA/RNA polymerases"/>
    <property type="match status" value="1"/>
</dbReference>
<keyword evidence="4 7" id="KW-0239">DNA-directed DNA polymerase</keyword>
<dbReference type="SUPFAM" id="SSF53098">
    <property type="entry name" value="Ribonuclease H-like"/>
    <property type="match status" value="1"/>
</dbReference>
<dbReference type="Gene3D" id="3.90.1600.10">
    <property type="entry name" value="Palm domain of DNA polymerase"/>
    <property type="match status" value="2"/>
</dbReference>
<dbReference type="CDD" id="cd05784">
    <property type="entry name" value="DNA_polB_II_exo"/>
    <property type="match status" value="1"/>
</dbReference>
<dbReference type="Gene3D" id="3.30.420.10">
    <property type="entry name" value="Ribonuclease H-like superfamily/Ribonuclease H"/>
    <property type="match status" value="1"/>
</dbReference>
<dbReference type="InterPro" id="IPR043502">
    <property type="entry name" value="DNA/RNA_pol_sf"/>
</dbReference>
<dbReference type="InterPro" id="IPR012337">
    <property type="entry name" value="RNaseH-like_sf"/>
</dbReference>
<evidence type="ECO:0000256" key="3">
    <source>
        <dbReference type="ARBA" id="ARBA00022695"/>
    </source>
</evidence>
<dbReference type="PRINTS" id="PR00106">
    <property type="entry name" value="DNAPOLB"/>
</dbReference>
<dbReference type="PANTHER" id="PTHR10322">
    <property type="entry name" value="DNA POLYMERASE CATALYTIC SUBUNIT"/>
    <property type="match status" value="1"/>
</dbReference>
<feature type="domain" description="DNA-directed DNA polymerase family B multifunctional" evidence="8">
    <location>
        <begin position="469"/>
        <end position="748"/>
    </location>
</feature>
<dbReference type="KEGG" id="seds:AAY24_02615"/>
<dbReference type="PANTHER" id="PTHR10322:SF23">
    <property type="entry name" value="DNA POLYMERASE DELTA CATALYTIC SUBUNIT"/>
    <property type="match status" value="1"/>
</dbReference>
<dbReference type="GO" id="GO:0003887">
    <property type="term" value="F:DNA-directed DNA polymerase activity"/>
    <property type="evidence" value="ECO:0007669"/>
    <property type="project" value="UniProtKB-KW"/>
</dbReference>
<feature type="domain" description="DNA-directed DNA polymerase family B exonuclease" evidence="9">
    <location>
        <begin position="149"/>
        <end position="283"/>
    </location>
</feature>
<evidence type="ECO:0000259" key="8">
    <source>
        <dbReference type="Pfam" id="PF00136"/>
    </source>
</evidence>
<dbReference type="EC" id="2.7.7.7" evidence="7"/>
<dbReference type="Gene3D" id="2.40.50.590">
    <property type="match status" value="2"/>
</dbReference>
<dbReference type="CDD" id="cd05537">
    <property type="entry name" value="POLBc_Pol_II"/>
    <property type="match status" value="1"/>
</dbReference>
<dbReference type="Pfam" id="PF21474">
    <property type="entry name" value="DNApolII_N"/>
    <property type="match status" value="1"/>
</dbReference>
<dbReference type="InterPro" id="IPR036397">
    <property type="entry name" value="RNaseH_sf"/>
</dbReference>
<accession>A0A0F7JV34</accession>
<evidence type="ECO:0000256" key="5">
    <source>
        <dbReference type="ARBA" id="ARBA00023125"/>
    </source>
</evidence>
<comment type="similarity">
    <text evidence="1 7">Belongs to the DNA polymerase type-B family.</text>
</comment>
<keyword evidence="3 7" id="KW-0548">Nucleotidyltransferase</keyword>
<dbReference type="InterPro" id="IPR006172">
    <property type="entry name" value="DNA-dir_DNA_pol_B"/>
</dbReference>
<dbReference type="FunFam" id="3.90.1600.10:FF:000030">
    <property type="entry name" value="DNA polymerase II"/>
    <property type="match status" value="1"/>
</dbReference>
<organism evidence="11 12">
    <name type="scientific">Sedimenticola thiotaurini</name>
    <dbReference type="NCBI Taxonomy" id="1543721"/>
    <lineage>
        <taxon>Bacteria</taxon>
        <taxon>Pseudomonadati</taxon>
        <taxon>Pseudomonadota</taxon>
        <taxon>Gammaproteobacteria</taxon>
        <taxon>Chromatiales</taxon>
        <taxon>Sedimenticolaceae</taxon>
        <taxon>Sedimenticola</taxon>
    </lineage>
</organism>
<dbReference type="EMBL" id="CP011412">
    <property type="protein sequence ID" value="AKH19422.1"/>
    <property type="molecule type" value="Genomic_DNA"/>
</dbReference>
<evidence type="ECO:0000313" key="11">
    <source>
        <dbReference type="EMBL" id="AKH19422.1"/>
    </source>
</evidence>
<gene>
    <name evidence="11" type="ORF">AAY24_02615</name>
</gene>
<dbReference type="InterPro" id="IPR006133">
    <property type="entry name" value="DNA-dir_DNA_pol_B_exonuc"/>
</dbReference>
<dbReference type="NCBIfam" id="NF004421">
    <property type="entry name" value="PRK05762.1-2"/>
    <property type="match status" value="1"/>
</dbReference>
<dbReference type="PROSITE" id="PS00116">
    <property type="entry name" value="DNA_POLYMERASE_B"/>
    <property type="match status" value="1"/>
</dbReference>
<dbReference type="InterPro" id="IPR017964">
    <property type="entry name" value="DNA-dir_DNA_pol_B_CS"/>
</dbReference>
<comment type="catalytic activity">
    <reaction evidence="6 7">
        <text>DNA(n) + a 2'-deoxyribonucleoside 5'-triphosphate = DNA(n+1) + diphosphate</text>
        <dbReference type="Rhea" id="RHEA:22508"/>
        <dbReference type="Rhea" id="RHEA-COMP:17339"/>
        <dbReference type="Rhea" id="RHEA-COMP:17340"/>
        <dbReference type="ChEBI" id="CHEBI:33019"/>
        <dbReference type="ChEBI" id="CHEBI:61560"/>
        <dbReference type="ChEBI" id="CHEBI:173112"/>
        <dbReference type="EC" id="2.7.7.7"/>
    </reaction>
</comment>
<dbReference type="GO" id="GO:0009432">
    <property type="term" value="P:SOS response"/>
    <property type="evidence" value="ECO:0007669"/>
    <property type="project" value="TreeGrafter"/>
</dbReference>
<reference evidence="11 12" key="1">
    <citation type="journal article" date="2015" name="Genome Announc.">
        <title>Complete Genome Sequence of Sedimenticola thiotaurini Strain SIP-G1, a Polyphosphate- and Polyhydroxyalkanoate-Accumulating Sulfur-Oxidizing Gammaproteobacterium Isolated from Salt Marsh Sediments.</title>
        <authorList>
            <person name="Flood B.E."/>
            <person name="Jones D.S."/>
            <person name="Bailey J.V."/>
        </authorList>
    </citation>
    <scope>NUCLEOTIDE SEQUENCE [LARGE SCALE GENOMIC DNA]</scope>
    <source>
        <strain evidence="11 12">SIP-G1</strain>
    </source>
</reference>
<evidence type="ECO:0000313" key="12">
    <source>
        <dbReference type="Proteomes" id="UP000034410"/>
    </source>
</evidence>
<dbReference type="GO" id="GO:0008296">
    <property type="term" value="F:3'-5'-DNA exonuclease activity"/>
    <property type="evidence" value="ECO:0007669"/>
    <property type="project" value="TreeGrafter"/>
</dbReference>
<dbReference type="InterPro" id="IPR050240">
    <property type="entry name" value="DNA_pol_type-B"/>
</dbReference>
<evidence type="ECO:0000256" key="1">
    <source>
        <dbReference type="ARBA" id="ARBA00005755"/>
    </source>
</evidence>
<dbReference type="RefSeq" id="WP_046858361.1">
    <property type="nucleotide sequence ID" value="NZ_CP011412.1"/>
</dbReference>
<keyword evidence="7" id="KW-0235">DNA replication</keyword>
<dbReference type="GO" id="GO:0003677">
    <property type="term" value="F:DNA binding"/>
    <property type="evidence" value="ECO:0007669"/>
    <property type="project" value="UniProtKB-KW"/>
</dbReference>
<feature type="domain" description="DNA-directed DNA polymerase family B multifunctional" evidence="8">
    <location>
        <begin position="378"/>
        <end position="432"/>
    </location>
</feature>
<evidence type="ECO:0000256" key="7">
    <source>
        <dbReference type="RuleBase" id="RU000442"/>
    </source>
</evidence>
<dbReference type="SMART" id="SM00486">
    <property type="entry name" value="POLBc"/>
    <property type="match status" value="1"/>
</dbReference>
<evidence type="ECO:0000256" key="2">
    <source>
        <dbReference type="ARBA" id="ARBA00022679"/>
    </source>
</evidence>
<dbReference type="InterPro" id="IPR006134">
    <property type="entry name" value="DNA-dir_DNA_pol_B_multi_dom"/>
</dbReference>
<dbReference type="AlphaFoldDB" id="A0A0F7JV34"/>
<dbReference type="Pfam" id="PF03104">
    <property type="entry name" value="DNA_pol_B_exo1"/>
    <property type="match status" value="1"/>
</dbReference>
<keyword evidence="12" id="KW-1185">Reference proteome</keyword>
<evidence type="ECO:0000256" key="6">
    <source>
        <dbReference type="ARBA" id="ARBA00049244"/>
    </source>
</evidence>
<dbReference type="InterPro" id="IPR055208">
    <property type="entry name" value="PolB_insertion"/>
</dbReference>
<dbReference type="Pfam" id="PF00136">
    <property type="entry name" value="DNA_pol_B"/>
    <property type="match status" value="2"/>
</dbReference>